<keyword evidence="3" id="KW-0489">Methyltransferase</keyword>
<dbReference type="Gene3D" id="3.40.50.150">
    <property type="entry name" value="Vaccinia Virus protein VP39"/>
    <property type="match status" value="1"/>
</dbReference>
<dbReference type="PANTHER" id="PTHR43861">
    <property type="entry name" value="TRANS-ACONITATE 2-METHYLTRANSFERASE-RELATED"/>
    <property type="match status" value="1"/>
</dbReference>
<reference evidence="3 4" key="1">
    <citation type="journal article" date="2009" name="J. Bacteriol.">
        <title>Complete and draft genome sequences of six members of the Aquificales.</title>
        <authorList>
            <person name="Reysenbach A.L."/>
            <person name="Hamamura N."/>
            <person name="Podar M."/>
            <person name="Griffiths E."/>
            <person name="Ferreira S."/>
            <person name="Hochstein R."/>
            <person name="Heidelberg J."/>
            <person name="Johnson J."/>
            <person name="Mead D."/>
            <person name="Pohorille A."/>
            <person name="Sarmiento M."/>
            <person name="Schweighofer K."/>
            <person name="Seshadri R."/>
            <person name="Voytek M.A."/>
        </authorList>
    </citation>
    <scope>NUCLEOTIDE SEQUENCE [LARGE SCALE GENOMIC DNA]</scope>
    <source>
        <strain evidence="4">DSM 14350 / EX-H1</strain>
    </source>
</reference>
<dbReference type="GO" id="GO:0008168">
    <property type="term" value="F:methyltransferase activity"/>
    <property type="evidence" value="ECO:0007669"/>
    <property type="project" value="UniProtKB-KW"/>
</dbReference>
<dbReference type="AlphaFoldDB" id="C0QPL7"/>
<dbReference type="CDD" id="cd02440">
    <property type="entry name" value="AdoMet_MTases"/>
    <property type="match status" value="1"/>
</dbReference>
<evidence type="ECO:0000313" key="4">
    <source>
        <dbReference type="Proteomes" id="UP000001366"/>
    </source>
</evidence>
<dbReference type="HOGENOM" id="CLU_037990_1_2_0"/>
<sequence length="208" mass="23937">MDIGKRFDQVANRYDTPDKFERSKIFVENILSQIPVKNDFKVLDVGAGTGTVDILLSPYVKEIHAYDLSEGMLSVFSEKIRREGIKNIKIFREDILNKDGDHTDFDLVITSMTLHHIEDTYKAVKKLSDFLKVGGYLVVVDLEKEDGTFHSDNTDVKHFGFDREEIESMFRSAGLQDINVQTVFTIDKEREGKIRKYPVFMAYGRKSI</sequence>
<dbReference type="Proteomes" id="UP000001366">
    <property type="component" value="Chromosome"/>
</dbReference>
<dbReference type="STRING" id="123214.PERMA_0825"/>
<dbReference type="SUPFAM" id="SSF53335">
    <property type="entry name" value="S-adenosyl-L-methionine-dependent methyltransferases"/>
    <property type="match status" value="1"/>
</dbReference>
<dbReference type="PaxDb" id="123214-PERMA_0825"/>
<protein>
    <submittedName>
        <fullName evidence="3">S-adenosylmethionine-dependent methyltransferase</fullName>
    </submittedName>
</protein>
<organism evidence="3 4">
    <name type="scientific">Persephonella marina (strain DSM 14350 / EX-H1)</name>
    <dbReference type="NCBI Taxonomy" id="123214"/>
    <lineage>
        <taxon>Bacteria</taxon>
        <taxon>Pseudomonadati</taxon>
        <taxon>Aquificota</taxon>
        <taxon>Aquificia</taxon>
        <taxon>Aquificales</taxon>
        <taxon>Hydrogenothermaceae</taxon>
        <taxon>Persephonella</taxon>
    </lineage>
</organism>
<evidence type="ECO:0000259" key="2">
    <source>
        <dbReference type="Pfam" id="PF13649"/>
    </source>
</evidence>
<dbReference type="GO" id="GO:0032259">
    <property type="term" value="P:methylation"/>
    <property type="evidence" value="ECO:0007669"/>
    <property type="project" value="UniProtKB-KW"/>
</dbReference>
<evidence type="ECO:0000256" key="1">
    <source>
        <dbReference type="ARBA" id="ARBA00022679"/>
    </source>
</evidence>
<dbReference type="RefSeq" id="WP_012676047.1">
    <property type="nucleotide sequence ID" value="NC_012440.1"/>
</dbReference>
<dbReference type="PANTHER" id="PTHR43861:SF3">
    <property type="entry name" value="PUTATIVE (AFU_ORTHOLOGUE AFUA_2G14390)-RELATED"/>
    <property type="match status" value="1"/>
</dbReference>
<dbReference type="eggNOG" id="COG2226">
    <property type="taxonomic scope" value="Bacteria"/>
</dbReference>
<dbReference type="Pfam" id="PF13649">
    <property type="entry name" value="Methyltransf_25"/>
    <property type="match status" value="1"/>
</dbReference>
<evidence type="ECO:0000313" key="3">
    <source>
        <dbReference type="EMBL" id="ACO03808.1"/>
    </source>
</evidence>
<proteinExistence type="predicted"/>
<dbReference type="InterPro" id="IPR029063">
    <property type="entry name" value="SAM-dependent_MTases_sf"/>
</dbReference>
<dbReference type="InterPro" id="IPR041698">
    <property type="entry name" value="Methyltransf_25"/>
</dbReference>
<gene>
    <name evidence="3" type="ordered locus">PERMA_0825</name>
</gene>
<keyword evidence="1 3" id="KW-0808">Transferase</keyword>
<dbReference type="KEGG" id="pmx:PERMA_0825"/>
<accession>C0QPL7</accession>
<keyword evidence="4" id="KW-1185">Reference proteome</keyword>
<dbReference type="EMBL" id="CP001230">
    <property type="protein sequence ID" value="ACO03808.1"/>
    <property type="molecule type" value="Genomic_DNA"/>
</dbReference>
<name>C0QPL7_PERMH</name>
<feature type="domain" description="Methyltransferase" evidence="2">
    <location>
        <begin position="42"/>
        <end position="135"/>
    </location>
</feature>